<protein>
    <submittedName>
        <fullName evidence="2">LLM class flavin-dependent oxidoreductase</fullName>
    </submittedName>
</protein>
<accession>A0ABT7CAM4</accession>
<evidence type="ECO:0000313" key="3">
    <source>
        <dbReference type="Proteomes" id="UP001170379"/>
    </source>
</evidence>
<reference evidence="2" key="1">
    <citation type="submission" date="2018-03" db="EMBL/GenBank/DDBJ databases">
        <authorList>
            <person name="Nunes O.C."/>
            <person name="Lopes A.R."/>
            <person name="Froufe H."/>
            <person name="Munoz-Merida A."/>
            <person name="Barroso C."/>
            <person name="Egas C."/>
        </authorList>
    </citation>
    <scope>NUCLEOTIDE SEQUENCE</scope>
    <source>
        <strain evidence="2">ON4</strain>
    </source>
</reference>
<reference evidence="2" key="2">
    <citation type="journal article" date="2022" name="Sci. Rep.">
        <title>In silico prediction of the enzymes involved in the degradation of the herbicide molinate by Gulosibacter molinativorax ON4T.</title>
        <authorList>
            <person name="Lopes A.R."/>
            <person name="Bunin E."/>
            <person name="Viana A.T."/>
            <person name="Froufe H."/>
            <person name="Munoz-Merida A."/>
            <person name="Pinho D."/>
            <person name="Figueiredo J."/>
            <person name="Barroso C."/>
            <person name="Vaz-Moreira I."/>
            <person name="Bellanger X."/>
            <person name="Egas C."/>
            <person name="Nunes O.C."/>
        </authorList>
    </citation>
    <scope>NUCLEOTIDE SEQUENCE</scope>
    <source>
        <strain evidence="2">ON4</strain>
    </source>
</reference>
<dbReference type="RefSeq" id="WP_026937488.1">
    <property type="nucleotide sequence ID" value="NZ_CP028426.1"/>
</dbReference>
<evidence type="ECO:0000313" key="2">
    <source>
        <dbReference type="EMBL" id="MDJ1372261.1"/>
    </source>
</evidence>
<name>A0ABT7CAM4_9MICO</name>
<sequence>MNLQNVEFFGLVESAYPNVPFAGEREQKNLYVDLSNENYDPIQGQRNIDTQIELLASLEKYGLDGAMFTEQHNGPIGSLPGSLAGAAYLAAKTEKIKIVIGGPLLNAYQSPIRLAEEIALVDTLSRGRLTIGLPMGLGQQYHSLSMNPATARARHAEGVDLLVAALTEKGPFAWRGEHFNHNYVNIWPRPAHDVEFILPSGGSLETLEVAAKRRFTYQTVLSERSQQVKTLNKFRDLCRAEGYEPDPRQSAMVIEIHVAETDEIARRESEAAYLWNYQNYFEAPVTDSFPPGYTSARSMRGILGQGWGIDTKKMTYEDLIENNWVIAGSPETVRAKLEEAITETGVGRVILNFSLGVKPKWMVEKSLGFFSEQVLPHFRKDGLTLAEREPNNAGFHTNLEYEHKRRKDVPNPAIVRDGYLVDVTKTWVDGQDARIRPWTEDAELESANV</sequence>
<comment type="caution">
    <text evidence="2">The sequence shown here is derived from an EMBL/GenBank/DDBJ whole genome shotgun (WGS) entry which is preliminary data.</text>
</comment>
<dbReference type="EMBL" id="PXVD01000022">
    <property type="protein sequence ID" value="MDJ1372261.1"/>
    <property type="molecule type" value="Genomic_DNA"/>
</dbReference>
<dbReference type="Pfam" id="PF00296">
    <property type="entry name" value="Bac_luciferase"/>
    <property type="match status" value="1"/>
</dbReference>
<proteinExistence type="predicted"/>
<dbReference type="PANTHER" id="PTHR30137:SF6">
    <property type="entry name" value="LUCIFERASE-LIKE MONOOXYGENASE"/>
    <property type="match status" value="1"/>
</dbReference>
<keyword evidence="3" id="KW-1185">Reference proteome</keyword>
<dbReference type="Proteomes" id="UP001170379">
    <property type="component" value="Unassembled WGS sequence"/>
</dbReference>
<feature type="domain" description="Luciferase-like" evidence="1">
    <location>
        <begin position="42"/>
        <end position="346"/>
    </location>
</feature>
<dbReference type="InterPro" id="IPR036661">
    <property type="entry name" value="Luciferase-like_sf"/>
</dbReference>
<organism evidence="2 3">
    <name type="scientific">Gulosibacter molinativorax</name>
    <dbReference type="NCBI Taxonomy" id="256821"/>
    <lineage>
        <taxon>Bacteria</taxon>
        <taxon>Bacillati</taxon>
        <taxon>Actinomycetota</taxon>
        <taxon>Actinomycetes</taxon>
        <taxon>Micrococcales</taxon>
        <taxon>Microbacteriaceae</taxon>
        <taxon>Gulosibacter</taxon>
    </lineage>
</organism>
<dbReference type="PANTHER" id="PTHR30137">
    <property type="entry name" value="LUCIFERASE-LIKE MONOOXYGENASE"/>
    <property type="match status" value="1"/>
</dbReference>
<dbReference type="InterPro" id="IPR050766">
    <property type="entry name" value="Bact_Lucif_Oxidored"/>
</dbReference>
<dbReference type="InterPro" id="IPR011251">
    <property type="entry name" value="Luciferase-like_dom"/>
</dbReference>
<gene>
    <name evidence="2" type="ORF">C7K25_12925</name>
</gene>
<evidence type="ECO:0000259" key="1">
    <source>
        <dbReference type="Pfam" id="PF00296"/>
    </source>
</evidence>
<dbReference type="SUPFAM" id="SSF51679">
    <property type="entry name" value="Bacterial luciferase-like"/>
    <property type="match status" value="1"/>
</dbReference>
<dbReference type="Gene3D" id="3.20.20.30">
    <property type="entry name" value="Luciferase-like domain"/>
    <property type="match status" value="1"/>
</dbReference>